<keyword evidence="2" id="KW-1185">Reference proteome</keyword>
<dbReference type="VEuPathDB" id="TrichDB:TVAGG3_0937230"/>
<sequence>MLEVRNREFDRELIKPKMKIKIMPEMIKSEPKIQILNADFFEGTSIYLEIEDKNIKNLAQNALEKAGALIMTESKILADYIVADRPITIPSIIQNRSRGASLLMAAAIQQSMPRVILVKQIPWIYQTEIENDSMQSIEEEIKPMMVVSDGRHAPNFREILPIQLHFGEVPRGYFINPFEPIIPQAMEEIKKASKITNTPNNPEPPKQLYRKDWREFDKLADSVSEAFFATIPK</sequence>
<dbReference type="RefSeq" id="XP_001329414.1">
    <property type="nucleotide sequence ID" value="XM_001329379.1"/>
</dbReference>
<dbReference type="Proteomes" id="UP000001542">
    <property type="component" value="Unassembled WGS sequence"/>
</dbReference>
<evidence type="ECO:0000313" key="2">
    <source>
        <dbReference type="Proteomes" id="UP000001542"/>
    </source>
</evidence>
<gene>
    <name evidence="1" type="ORF">TVAG_291430</name>
</gene>
<dbReference type="VEuPathDB" id="TrichDB:TVAG_291430"/>
<dbReference type="EMBL" id="DS113233">
    <property type="protein sequence ID" value="EAY17191.1"/>
    <property type="molecule type" value="Genomic_DNA"/>
</dbReference>
<reference evidence="1" key="1">
    <citation type="submission" date="2006-10" db="EMBL/GenBank/DDBJ databases">
        <authorList>
            <person name="Amadeo P."/>
            <person name="Zhao Q."/>
            <person name="Wortman J."/>
            <person name="Fraser-Liggett C."/>
            <person name="Carlton J."/>
        </authorList>
    </citation>
    <scope>NUCLEOTIDE SEQUENCE</scope>
    <source>
        <strain evidence="1">G3</strain>
    </source>
</reference>
<proteinExistence type="predicted"/>
<name>A2DQS4_TRIV3</name>
<dbReference type="KEGG" id="tva:4775195"/>
<dbReference type="AlphaFoldDB" id="A2DQS4"/>
<organism evidence="1 2">
    <name type="scientific">Trichomonas vaginalis (strain ATCC PRA-98 / G3)</name>
    <dbReference type="NCBI Taxonomy" id="412133"/>
    <lineage>
        <taxon>Eukaryota</taxon>
        <taxon>Metamonada</taxon>
        <taxon>Parabasalia</taxon>
        <taxon>Trichomonadida</taxon>
        <taxon>Trichomonadidae</taxon>
        <taxon>Trichomonas</taxon>
    </lineage>
</organism>
<reference evidence="1" key="2">
    <citation type="journal article" date="2007" name="Science">
        <title>Draft genome sequence of the sexually transmitted pathogen Trichomonas vaginalis.</title>
        <authorList>
            <person name="Carlton J.M."/>
            <person name="Hirt R.P."/>
            <person name="Silva J.C."/>
            <person name="Delcher A.L."/>
            <person name="Schatz M."/>
            <person name="Zhao Q."/>
            <person name="Wortman J.R."/>
            <person name="Bidwell S.L."/>
            <person name="Alsmark U.C.M."/>
            <person name="Besteiro S."/>
            <person name="Sicheritz-Ponten T."/>
            <person name="Noel C.J."/>
            <person name="Dacks J.B."/>
            <person name="Foster P.G."/>
            <person name="Simillion C."/>
            <person name="Van de Peer Y."/>
            <person name="Miranda-Saavedra D."/>
            <person name="Barton G.J."/>
            <person name="Westrop G.D."/>
            <person name="Mueller S."/>
            <person name="Dessi D."/>
            <person name="Fiori P.L."/>
            <person name="Ren Q."/>
            <person name="Paulsen I."/>
            <person name="Zhang H."/>
            <person name="Bastida-Corcuera F.D."/>
            <person name="Simoes-Barbosa A."/>
            <person name="Brown M.T."/>
            <person name="Hayes R.D."/>
            <person name="Mukherjee M."/>
            <person name="Okumura C.Y."/>
            <person name="Schneider R."/>
            <person name="Smith A.J."/>
            <person name="Vanacova S."/>
            <person name="Villalvazo M."/>
            <person name="Haas B.J."/>
            <person name="Pertea M."/>
            <person name="Feldblyum T.V."/>
            <person name="Utterback T.R."/>
            <person name="Shu C.L."/>
            <person name="Osoegawa K."/>
            <person name="de Jong P.J."/>
            <person name="Hrdy I."/>
            <person name="Horvathova L."/>
            <person name="Zubacova Z."/>
            <person name="Dolezal P."/>
            <person name="Malik S.B."/>
            <person name="Logsdon J.M. Jr."/>
            <person name="Henze K."/>
            <person name="Gupta A."/>
            <person name="Wang C.C."/>
            <person name="Dunne R.L."/>
            <person name="Upcroft J.A."/>
            <person name="Upcroft P."/>
            <person name="White O."/>
            <person name="Salzberg S.L."/>
            <person name="Tang P."/>
            <person name="Chiu C.-H."/>
            <person name="Lee Y.-S."/>
            <person name="Embley T.M."/>
            <person name="Coombs G.H."/>
            <person name="Mottram J.C."/>
            <person name="Tachezy J."/>
            <person name="Fraser-Liggett C.M."/>
            <person name="Johnson P.J."/>
        </authorList>
    </citation>
    <scope>NUCLEOTIDE SEQUENCE [LARGE SCALE GENOMIC DNA]</scope>
    <source>
        <strain evidence="1">G3</strain>
    </source>
</reference>
<accession>A2DQS4</accession>
<protein>
    <submittedName>
        <fullName evidence="1">Uncharacterized protein</fullName>
    </submittedName>
</protein>
<evidence type="ECO:0000313" key="1">
    <source>
        <dbReference type="EMBL" id="EAY17191.1"/>
    </source>
</evidence>
<dbReference type="OrthoDB" id="10634257at2759"/>
<dbReference type="InParanoid" id="A2DQS4"/>